<organism evidence="3 4">
    <name type="scientific">Aquarana catesbeiana</name>
    <name type="common">American bullfrog</name>
    <name type="synonym">Rana catesbeiana</name>
    <dbReference type="NCBI Taxonomy" id="8400"/>
    <lineage>
        <taxon>Eukaryota</taxon>
        <taxon>Metazoa</taxon>
        <taxon>Chordata</taxon>
        <taxon>Craniata</taxon>
        <taxon>Vertebrata</taxon>
        <taxon>Euteleostomi</taxon>
        <taxon>Amphibia</taxon>
        <taxon>Batrachia</taxon>
        <taxon>Anura</taxon>
        <taxon>Neobatrachia</taxon>
        <taxon>Ranoidea</taxon>
        <taxon>Ranidae</taxon>
        <taxon>Aquarana</taxon>
    </lineage>
</organism>
<dbReference type="Gene3D" id="1.20.5.1000">
    <property type="entry name" value="arf6 gtpase in complex with a specific effector, jip4"/>
    <property type="match status" value="1"/>
</dbReference>
<proteinExistence type="predicted"/>
<reference evidence="4" key="1">
    <citation type="journal article" date="2017" name="Nat. Commun.">
        <title>The North American bullfrog draft genome provides insight into hormonal regulation of long noncoding RNA.</title>
        <authorList>
            <person name="Hammond S.A."/>
            <person name="Warren R.L."/>
            <person name="Vandervalk B.P."/>
            <person name="Kucuk E."/>
            <person name="Khan H."/>
            <person name="Gibb E.A."/>
            <person name="Pandoh P."/>
            <person name="Kirk H."/>
            <person name="Zhao Y."/>
            <person name="Jones M."/>
            <person name="Mungall A.J."/>
            <person name="Coope R."/>
            <person name="Pleasance S."/>
            <person name="Moore R.A."/>
            <person name="Holt R.A."/>
            <person name="Round J.M."/>
            <person name="Ohora S."/>
            <person name="Walle B.V."/>
            <person name="Veldhoen N."/>
            <person name="Helbing C.C."/>
            <person name="Birol I."/>
        </authorList>
    </citation>
    <scope>NUCLEOTIDE SEQUENCE [LARGE SCALE GENOMIC DNA]</scope>
</reference>
<accession>A0A2G9NR40</accession>
<feature type="transmembrane region" description="Helical" evidence="2">
    <location>
        <begin position="34"/>
        <end position="54"/>
    </location>
</feature>
<keyword evidence="2" id="KW-0472">Membrane</keyword>
<gene>
    <name evidence="3" type="ORF">AB205_0035030</name>
</gene>
<evidence type="ECO:0000313" key="4">
    <source>
        <dbReference type="Proteomes" id="UP000228934"/>
    </source>
</evidence>
<dbReference type="OrthoDB" id="3650574at2759"/>
<feature type="coiled-coil region" evidence="1">
    <location>
        <begin position="128"/>
        <end position="169"/>
    </location>
</feature>
<keyword evidence="2" id="KW-1133">Transmembrane helix</keyword>
<name>A0A2G9NR40_AQUCT</name>
<evidence type="ECO:0000256" key="1">
    <source>
        <dbReference type="SAM" id="Coils"/>
    </source>
</evidence>
<keyword evidence="4" id="KW-1185">Reference proteome</keyword>
<keyword evidence="1" id="KW-0175">Coiled coil</keyword>
<dbReference type="AlphaFoldDB" id="A0A2G9NR40"/>
<dbReference type="EMBL" id="KV922737">
    <property type="protein sequence ID" value="PIN93172.1"/>
    <property type="molecule type" value="Genomic_DNA"/>
</dbReference>
<protein>
    <submittedName>
        <fullName evidence="3">Uncharacterized protein</fullName>
    </submittedName>
</protein>
<evidence type="ECO:0000256" key="2">
    <source>
        <dbReference type="SAM" id="Phobius"/>
    </source>
</evidence>
<sequence>MAKRNKKRNETKEKTWKVYWQEVKSYLVKHRAKLLFVVPLLIFGLVSCVLYFGWIQIQNERKEFLVERYQFMKDREQLLAERIQFTAVQNQSHVHQYKWQEIMLYERKELVGERKLFTKDWSHLLKERDQLLNERLRLGKQRDQLLDERNQLKEERDQLLYDREQLRMERDQIMIKGNELVQVLKELQEIMKEGMQQKRGSNRDDGNSYFDYFTKALSILEYAAPLTKFFF</sequence>
<evidence type="ECO:0000313" key="3">
    <source>
        <dbReference type="EMBL" id="PIN93172.1"/>
    </source>
</evidence>
<keyword evidence="2" id="KW-0812">Transmembrane</keyword>
<dbReference type="Proteomes" id="UP000228934">
    <property type="component" value="Unassembled WGS sequence"/>
</dbReference>